<sequence length="467" mass="50766">MLAAVASASWSVEPWRAPENAAAQLDALLASEVAWQQLTPAYTVLVDVGGKAVYTNNIGFADVEHRIPASTDTVYQIGSISKSYTALAVLQLVESGDLQLDKSVADYLPDYNGPGRDASLRQLLTHTSGIPSYTALPDAEQLLTWVPNQREDILRLFADKPLDFEPGSHYLYSNSGYYLLGLILEEVTGQDYYALLQERVLDPLQLERTYSGRYGDIVNNRARGYLVTEEGFENAPPTPHLTPFAAGSIQTTAEDLVRYRRAVFTSPAVSKKLRELVTTTFAFADGTPQIYSLGALTRADHLGYTVWSHSGGISGFISHHAYYPELDMTVVVLTNTGNPPVAPSTLASKVATVMLGGEITEVTSAQTTIDSERLRHYSGNFVMTPFRLTADGLFTLLYQDETLLARLGKADDEQAPTVPLSAVGQRQFIGEGLPLEVRVLEDDGVVTGLEIMVAEDGPFPAIPAATL</sequence>
<dbReference type="InterPro" id="IPR012338">
    <property type="entry name" value="Beta-lactam/transpept-like"/>
</dbReference>
<proteinExistence type="predicted"/>
<name>A0A6C0TYG9_9GAMM</name>
<accession>A0A6C0TYG9</accession>
<dbReference type="PANTHER" id="PTHR46825:SF9">
    <property type="entry name" value="BETA-LACTAMASE-RELATED DOMAIN-CONTAINING PROTEIN"/>
    <property type="match status" value="1"/>
</dbReference>
<evidence type="ECO:0000313" key="2">
    <source>
        <dbReference type="EMBL" id="QIB64851.1"/>
    </source>
</evidence>
<evidence type="ECO:0000313" key="3">
    <source>
        <dbReference type="Proteomes" id="UP000477680"/>
    </source>
</evidence>
<dbReference type="AlphaFoldDB" id="A0A6C0TYG9"/>
<keyword evidence="3" id="KW-1185">Reference proteome</keyword>
<gene>
    <name evidence="2" type="ORF">G3T16_05060</name>
</gene>
<protein>
    <submittedName>
        <fullName evidence="2">Beta-lactamase family protein</fullName>
    </submittedName>
</protein>
<dbReference type="InterPro" id="IPR050491">
    <property type="entry name" value="AmpC-like"/>
</dbReference>
<dbReference type="Pfam" id="PF00144">
    <property type="entry name" value="Beta-lactamase"/>
    <property type="match status" value="1"/>
</dbReference>
<reference evidence="2 3" key="1">
    <citation type="submission" date="2020-02" db="EMBL/GenBank/DDBJ databases">
        <title>Genome sequencing for Kineobactrum sp. M2.</title>
        <authorList>
            <person name="Park S.-J."/>
        </authorList>
    </citation>
    <scope>NUCLEOTIDE SEQUENCE [LARGE SCALE GENOMIC DNA]</scope>
    <source>
        <strain evidence="2 3">M2</strain>
    </source>
</reference>
<evidence type="ECO:0000259" key="1">
    <source>
        <dbReference type="Pfam" id="PF00144"/>
    </source>
</evidence>
<dbReference type="Proteomes" id="UP000477680">
    <property type="component" value="Chromosome"/>
</dbReference>
<organism evidence="2 3">
    <name type="scientific">Kineobactrum salinum</name>
    <dbReference type="NCBI Taxonomy" id="2708301"/>
    <lineage>
        <taxon>Bacteria</taxon>
        <taxon>Pseudomonadati</taxon>
        <taxon>Pseudomonadota</taxon>
        <taxon>Gammaproteobacteria</taxon>
        <taxon>Cellvibrionales</taxon>
        <taxon>Halieaceae</taxon>
        <taxon>Kineobactrum</taxon>
    </lineage>
</organism>
<dbReference type="InterPro" id="IPR001466">
    <property type="entry name" value="Beta-lactam-related"/>
</dbReference>
<dbReference type="EMBL" id="CP048711">
    <property type="protein sequence ID" value="QIB64851.1"/>
    <property type="molecule type" value="Genomic_DNA"/>
</dbReference>
<dbReference type="Gene3D" id="3.40.710.10">
    <property type="entry name" value="DD-peptidase/beta-lactamase superfamily"/>
    <property type="match status" value="1"/>
</dbReference>
<feature type="domain" description="Beta-lactamase-related" evidence="1">
    <location>
        <begin position="36"/>
        <end position="341"/>
    </location>
</feature>
<dbReference type="SUPFAM" id="SSF56601">
    <property type="entry name" value="beta-lactamase/transpeptidase-like"/>
    <property type="match status" value="1"/>
</dbReference>
<dbReference type="KEGG" id="kim:G3T16_05060"/>
<dbReference type="PANTHER" id="PTHR46825">
    <property type="entry name" value="D-ALANYL-D-ALANINE-CARBOXYPEPTIDASE/ENDOPEPTIDASE AMPH"/>
    <property type="match status" value="1"/>
</dbReference>
<dbReference type="RefSeq" id="WP_163494100.1">
    <property type="nucleotide sequence ID" value="NZ_CP048711.1"/>
</dbReference>